<gene>
    <name evidence="1" type="ORF">F4821DRAFT_263441</name>
</gene>
<reference evidence="1 2" key="1">
    <citation type="journal article" date="2022" name="New Phytol.">
        <title>Ecological generalism drives hyperdiversity of secondary metabolite gene clusters in xylarialean endophytes.</title>
        <authorList>
            <person name="Franco M.E.E."/>
            <person name="Wisecaver J.H."/>
            <person name="Arnold A.E."/>
            <person name="Ju Y.M."/>
            <person name="Slot J.C."/>
            <person name="Ahrendt S."/>
            <person name="Moore L.P."/>
            <person name="Eastman K.E."/>
            <person name="Scott K."/>
            <person name="Konkel Z."/>
            <person name="Mondo S.J."/>
            <person name="Kuo A."/>
            <person name="Hayes R.D."/>
            <person name="Haridas S."/>
            <person name="Andreopoulos B."/>
            <person name="Riley R."/>
            <person name="LaButti K."/>
            <person name="Pangilinan J."/>
            <person name="Lipzen A."/>
            <person name="Amirebrahimi M."/>
            <person name="Yan J."/>
            <person name="Adam C."/>
            <person name="Keymanesh K."/>
            <person name="Ng V."/>
            <person name="Louie K."/>
            <person name="Northen T."/>
            <person name="Drula E."/>
            <person name="Henrissat B."/>
            <person name="Hsieh H.M."/>
            <person name="Youens-Clark K."/>
            <person name="Lutzoni F."/>
            <person name="Miadlikowska J."/>
            <person name="Eastwood D.C."/>
            <person name="Hamelin R.C."/>
            <person name="Grigoriev I.V."/>
            <person name="U'Ren J.M."/>
        </authorList>
    </citation>
    <scope>NUCLEOTIDE SEQUENCE [LARGE SCALE GENOMIC DNA]</scope>
    <source>
        <strain evidence="1 2">ER1909</strain>
    </source>
</reference>
<protein>
    <submittedName>
        <fullName evidence="1">Uncharacterized protein</fullName>
    </submittedName>
</protein>
<dbReference type="Proteomes" id="UP001497680">
    <property type="component" value="Unassembled WGS sequence"/>
</dbReference>
<organism evidence="1 2">
    <name type="scientific">Hypoxylon rubiginosum</name>
    <dbReference type="NCBI Taxonomy" id="110542"/>
    <lineage>
        <taxon>Eukaryota</taxon>
        <taxon>Fungi</taxon>
        <taxon>Dikarya</taxon>
        <taxon>Ascomycota</taxon>
        <taxon>Pezizomycotina</taxon>
        <taxon>Sordariomycetes</taxon>
        <taxon>Xylariomycetidae</taxon>
        <taxon>Xylariales</taxon>
        <taxon>Hypoxylaceae</taxon>
        <taxon>Hypoxylon</taxon>
    </lineage>
</organism>
<evidence type="ECO:0000313" key="2">
    <source>
        <dbReference type="Proteomes" id="UP001497680"/>
    </source>
</evidence>
<accession>A0ACC0CR72</accession>
<keyword evidence="2" id="KW-1185">Reference proteome</keyword>
<comment type="caution">
    <text evidence="1">The sequence shown here is derived from an EMBL/GenBank/DDBJ whole genome shotgun (WGS) entry which is preliminary data.</text>
</comment>
<evidence type="ECO:0000313" key="1">
    <source>
        <dbReference type="EMBL" id="KAI6082978.1"/>
    </source>
</evidence>
<dbReference type="EMBL" id="MU394360">
    <property type="protein sequence ID" value="KAI6082978.1"/>
    <property type="molecule type" value="Genomic_DNA"/>
</dbReference>
<name>A0ACC0CR72_9PEZI</name>
<proteinExistence type="predicted"/>
<sequence>MRFHTLLLVIAVAVEMASAVTLRNFRTPTCKGNYIKCSHAEEWECCVGGPSSSGVVRSSLITGLPPTGLGAICTYRTSDNHHRNACGSVKDSASGLSVCVGYPNGAGSMWFDCSNCRRDGNLLDYRDVSAAVADQSGKSSVEPDRVAFEGHEFKWDSSVPADAKQRLTDLYQRDAGYDDIPADLKKYEVPVTD</sequence>